<feature type="transmembrane region" description="Helical" evidence="1">
    <location>
        <begin position="53"/>
        <end position="75"/>
    </location>
</feature>
<dbReference type="Proteomes" id="UP001202180">
    <property type="component" value="Unassembled WGS sequence"/>
</dbReference>
<keyword evidence="1" id="KW-0812">Transmembrane</keyword>
<gene>
    <name evidence="2" type="ORF">M0L20_22815</name>
</gene>
<evidence type="ECO:0000313" key="2">
    <source>
        <dbReference type="EMBL" id="MCK8494719.1"/>
    </source>
</evidence>
<feature type="transmembrane region" description="Helical" evidence="1">
    <location>
        <begin position="112"/>
        <end position="137"/>
    </location>
</feature>
<dbReference type="EMBL" id="JALPRF010000004">
    <property type="protein sequence ID" value="MCK8494719.1"/>
    <property type="molecule type" value="Genomic_DNA"/>
</dbReference>
<dbReference type="Pfam" id="PF08570">
    <property type="entry name" value="DUF1761"/>
    <property type="match status" value="1"/>
</dbReference>
<feature type="transmembrane region" description="Helical" evidence="1">
    <location>
        <begin position="87"/>
        <end position="105"/>
    </location>
</feature>
<dbReference type="InterPro" id="IPR013879">
    <property type="entry name" value="DUF1761"/>
</dbReference>
<sequence length="138" mass="15104">MFNVLSDINWLSVLVAFIAYFLLGPLWYLFLFPKQYRISLGKAPDAQLSQDPIYIVGPAVCTLAITLTSTVLLYALNSTSYNDAVSFTVLVGVGYLVANTINIAINPNIPRPFLYGVITGSYHLIGTLLVSVILIAMK</sequence>
<keyword evidence="1" id="KW-0472">Membrane</keyword>
<proteinExistence type="predicted"/>
<protein>
    <submittedName>
        <fullName evidence="2">DUF1761 domain-containing protein</fullName>
    </submittedName>
</protein>
<keyword evidence="3" id="KW-1185">Reference proteome</keyword>
<feature type="transmembrane region" description="Helical" evidence="1">
    <location>
        <begin position="12"/>
        <end position="32"/>
    </location>
</feature>
<keyword evidence="1" id="KW-1133">Transmembrane helix</keyword>
<evidence type="ECO:0000313" key="3">
    <source>
        <dbReference type="Proteomes" id="UP001202180"/>
    </source>
</evidence>
<comment type="caution">
    <text evidence="2">The sequence shown here is derived from an EMBL/GenBank/DDBJ whole genome shotgun (WGS) entry which is preliminary data.</text>
</comment>
<organism evidence="2 3">
    <name type="scientific">Spirosoma liriopis</name>
    <dbReference type="NCBI Taxonomy" id="2937440"/>
    <lineage>
        <taxon>Bacteria</taxon>
        <taxon>Pseudomonadati</taxon>
        <taxon>Bacteroidota</taxon>
        <taxon>Cytophagia</taxon>
        <taxon>Cytophagales</taxon>
        <taxon>Cytophagaceae</taxon>
        <taxon>Spirosoma</taxon>
    </lineage>
</organism>
<evidence type="ECO:0000256" key="1">
    <source>
        <dbReference type="SAM" id="Phobius"/>
    </source>
</evidence>
<dbReference type="RefSeq" id="WP_248479294.1">
    <property type="nucleotide sequence ID" value="NZ_JALPRF010000004.1"/>
</dbReference>
<name>A0ABT0HRB6_9BACT</name>
<accession>A0ABT0HRB6</accession>
<reference evidence="2 3" key="1">
    <citation type="submission" date="2022-04" db="EMBL/GenBank/DDBJ databases">
        <title>Spirosoma sp. strain RP8 genome sequencing and assembly.</title>
        <authorList>
            <person name="Jung Y."/>
        </authorList>
    </citation>
    <scope>NUCLEOTIDE SEQUENCE [LARGE SCALE GENOMIC DNA]</scope>
    <source>
        <strain evidence="2 3">RP8</strain>
    </source>
</reference>